<dbReference type="SFLD" id="SFLDG01129">
    <property type="entry name" value="C1.5:_HAD__Beta-PGM__Phosphata"/>
    <property type="match status" value="1"/>
</dbReference>
<dbReference type="SFLD" id="SFLDG01132">
    <property type="entry name" value="C1.5.3:_5'-Nucleotidase_Like"/>
    <property type="match status" value="1"/>
</dbReference>
<dbReference type="AlphaFoldDB" id="A0A7R9WXU8"/>
<dbReference type="InterPro" id="IPR036412">
    <property type="entry name" value="HAD-like_sf"/>
</dbReference>
<evidence type="ECO:0008006" key="2">
    <source>
        <dbReference type="Google" id="ProtNLM"/>
    </source>
</evidence>
<dbReference type="EMBL" id="HBEF01018243">
    <property type="protein sequence ID" value="CAD8339153.1"/>
    <property type="molecule type" value="Transcribed_RNA"/>
</dbReference>
<reference evidence="1" key="1">
    <citation type="submission" date="2021-01" db="EMBL/GenBank/DDBJ databases">
        <authorList>
            <person name="Corre E."/>
            <person name="Pelletier E."/>
            <person name="Niang G."/>
            <person name="Scheremetjew M."/>
            <person name="Finn R."/>
            <person name="Kale V."/>
            <person name="Holt S."/>
            <person name="Cochrane G."/>
            <person name="Meng A."/>
            <person name="Brown T."/>
            <person name="Cohen L."/>
        </authorList>
    </citation>
    <scope>NUCLEOTIDE SEQUENCE</scope>
    <source>
        <strain evidence="1">CCMP3328</strain>
    </source>
</reference>
<dbReference type="PANTHER" id="PTHR12725">
    <property type="entry name" value="HALOACID DEHALOGENASE-LIKE HYDROLASE"/>
    <property type="match status" value="1"/>
</dbReference>
<sequence>MTSQFKEAASATEPIELLIFDLDGTLYDRDNGYTQHVHDNIFRFMAKTEGGKFDAIDSVATARKVWEPIFAKYNLTKRGLMAEGYDFDPIHYDTFIRRGASNFFAKDPVLREVLQSMPQRKVIFTNAPESSANEILQLLGVADLFDCVYGTDFLQNKVCKPEIAAFEKVLAEHASVPVSRICYFEDSFKNLVAGQKLGFRSVFIRSAATTDGDNFASADLEKFDAVLVGSVSEDRQRLREQLPGLWAK</sequence>
<gene>
    <name evidence="1" type="ORF">CAUS1442_LOCUS11286</name>
</gene>
<dbReference type="InterPro" id="IPR006439">
    <property type="entry name" value="HAD-SF_hydro_IA"/>
</dbReference>
<dbReference type="SUPFAM" id="SSF56784">
    <property type="entry name" value="HAD-like"/>
    <property type="match status" value="1"/>
</dbReference>
<organism evidence="1">
    <name type="scientific">Craspedostauros australis</name>
    <dbReference type="NCBI Taxonomy" id="1486917"/>
    <lineage>
        <taxon>Eukaryota</taxon>
        <taxon>Sar</taxon>
        <taxon>Stramenopiles</taxon>
        <taxon>Ochrophyta</taxon>
        <taxon>Bacillariophyta</taxon>
        <taxon>Bacillariophyceae</taxon>
        <taxon>Bacillariophycidae</taxon>
        <taxon>Naviculales</taxon>
        <taxon>Naviculaceae</taxon>
        <taxon>Craspedostauros</taxon>
    </lineage>
</organism>
<dbReference type="SFLD" id="SFLDS00003">
    <property type="entry name" value="Haloacid_Dehalogenase"/>
    <property type="match status" value="1"/>
</dbReference>
<dbReference type="InterPro" id="IPR023214">
    <property type="entry name" value="HAD_sf"/>
</dbReference>
<evidence type="ECO:0000313" key="1">
    <source>
        <dbReference type="EMBL" id="CAD8339153.1"/>
    </source>
</evidence>
<dbReference type="InterPro" id="IPR010237">
    <property type="entry name" value="Pyr-5-nucltdase"/>
</dbReference>
<protein>
    <recommendedName>
        <fullName evidence="2">Pyrimidine 5'-nucleotidase</fullName>
    </recommendedName>
</protein>
<dbReference type="NCBIfam" id="TIGR01509">
    <property type="entry name" value="HAD-SF-IA-v3"/>
    <property type="match status" value="1"/>
</dbReference>
<accession>A0A7R9WXU8</accession>
<proteinExistence type="predicted"/>
<dbReference type="PANTHER" id="PTHR12725:SF117">
    <property type="entry name" value="HALOACID DEHALOGENASE-LIKE HYDROLASE"/>
    <property type="match status" value="1"/>
</dbReference>
<name>A0A7R9WXU8_9STRA</name>
<dbReference type="Gene3D" id="3.40.50.1000">
    <property type="entry name" value="HAD superfamily/HAD-like"/>
    <property type="match status" value="1"/>
</dbReference>
<dbReference type="Pfam" id="PF00702">
    <property type="entry name" value="Hydrolase"/>
    <property type="match status" value="1"/>
</dbReference>